<sequence>MSSAIGFVSDGIVADPGGVKPAMGACAATPDVPANPLGWAAPGTGVEGVDEAAPQFNCG</sequence>
<dbReference type="AlphaFoldDB" id="A0A9W8IUW3"/>
<dbReference type="EMBL" id="JANBPK010001281">
    <property type="protein sequence ID" value="KAJ2923786.1"/>
    <property type="molecule type" value="Genomic_DNA"/>
</dbReference>
<gene>
    <name evidence="1" type="ORF">H1R20_g13309</name>
</gene>
<name>A0A9W8IUW3_9AGAR</name>
<reference evidence="1" key="1">
    <citation type="submission" date="2022-06" db="EMBL/GenBank/DDBJ databases">
        <title>Genome Sequence of Candolleomyces eurysporus.</title>
        <authorList>
            <person name="Buettner E."/>
        </authorList>
    </citation>
    <scope>NUCLEOTIDE SEQUENCE</scope>
    <source>
        <strain evidence="1">VTCC 930004</strain>
    </source>
</reference>
<feature type="non-terminal residue" evidence="1">
    <location>
        <position position="59"/>
    </location>
</feature>
<keyword evidence="2" id="KW-1185">Reference proteome</keyword>
<evidence type="ECO:0000313" key="2">
    <source>
        <dbReference type="Proteomes" id="UP001140091"/>
    </source>
</evidence>
<proteinExistence type="predicted"/>
<protein>
    <submittedName>
        <fullName evidence="1">Uncharacterized protein</fullName>
    </submittedName>
</protein>
<dbReference type="Proteomes" id="UP001140091">
    <property type="component" value="Unassembled WGS sequence"/>
</dbReference>
<evidence type="ECO:0000313" key="1">
    <source>
        <dbReference type="EMBL" id="KAJ2923786.1"/>
    </source>
</evidence>
<organism evidence="1 2">
    <name type="scientific">Candolleomyces eurysporus</name>
    <dbReference type="NCBI Taxonomy" id="2828524"/>
    <lineage>
        <taxon>Eukaryota</taxon>
        <taxon>Fungi</taxon>
        <taxon>Dikarya</taxon>
        <taxon>Basidiomycota</taxon>
        <taxon>Agaricomycotina</taxon>
        <taxon>Agaricomycetes</taxon>
        <taxon>Agaricomycetidae</taxon>
        <taxon>Agaricales</taxon>
        <taxon>Agaricineae</taxon>
        <taxon>Psathyrellaceae</taxon>
        <taxon>Candolleomyces</taxon>
    </lineage>
</organism>
<comment type="caution">
    <text evidence="1">The sequence shown here is derived from an EMBL/GenBank/DDBJ whole genome shotgun (WGS) entry which is preliminary data.</text>
</comment>
<accession>A0A9W8IUW3</accession>